<accession>A0AB40BN86</accession>
<feature type="compositionally biased region" description="Acidic residues" evidence="1">
    <location>
        <begin position="157"/>
        <end position="168"/>
    </location>
</feature>
<dbReference type="Proteomes" id="UP001515500">
    <property type="component" value="Chromosome 7"/>
</dbReference>
<gene>
    <name evidence="3" type="primary">LOC120264670</name>
</gene>
<protein>
    <submittedName>
        <fullName evidence="3">Diacylglycerol O-acyltransferase 3-like</fullName>
    </submittedName>
</protein>
<evidence type="ECO:0000313" key="3">
    <source>
        <dbReference type="RefSeq" id="XP_039128428.1"/>
    </source>
</evidence>
<feature type="region of interest" description="Disordered" evidence="1">
    <location>
        <begin position="125"/>
        <end position="168"/>
    </location>
</feature>
<dbReference type="AlphaFoldDB" id="A0AB40BN86"/>
<keyword evidence="2" id="KW-1185">Reference proteome</keyword>
<proteinExistence type="predicted"/>
<evidence type="ECO:0000256" key="1">
    <source>
        <dbReference type="SAM" id="MobiDB-lite"/>
    </source>
</evidence>
<sequence length="168" mass="18915">MDASGAVLQRAPVMTGDRRLCGTRMRRVLGGWFTDAGAMKYYVSCGAKKKAQKNRAKLVKRLEKELSAFYSMSSGVEPGVVELYCLLNSWYNSVPKTKNGLQCCWFWNDAANLLLTKLKELRAEEKQMKRRRKKEKAKSMKNCGDNESSSSSSSESSDSECEQAKEDD</sequence>
<organism evidence="2 3">
    <name type="scientific">Dioscorea cayennensis subsp. rotundata</name>
    <name type="common">White Guinea yam</name>
    <name type="synonym">Dioscorea rotundata</name>
    <dbReference type="NCBI Taxonomy" id="55577"/>
    <lineage>
        <taxon>Eukaryota</taxon>
        <taxon>Viridiplantae</taxon>
        <taxon>Streptophyta</taxon>
        <taxon>Embryophyta</taxon>
        <taxon>Tracheophyta</taxon>
        <taxon>Spermatophyta</taxon>
        <taxon>Magnoliopsida</taxon>
        <taxon>Liliopsida</taxon>
        <taxon>Dioscoreales</taxon>
        <taxon>Dioscoreaceae</taxon>
        <taxon>Dioscorea</taxon>
    </lineage>
</organism>
<evidence type="ECO:0000313" key="2">
    <source>
        <dbReference type="Proteomes" id="UP001515500"/>
    </source>
</evidence>
<feature type="compositionally biased region" description="Low complexity" evidence="1">
    <location>
        <begin position="147"/>
        <end position="156"/>
    </location>
</feature>
<name>A0AB40BN86_DIOCR</name>
<reference evidence="3" key="1">
    <citation type="submission" date="2025-08" db="UniProtKB">
        <authorList>
            <consortium name="RefSeq"/>
        </authorList>
    </citation>
    <scope>IDENTIFICATION</scope>
</reference>
<dbReference type="GeneID" id="120264670"/>
<dbReference type="RefSeq" id="XP_039128428.1">
    <property type="nucleotide sequence ID" value="XM_039272494.1"/>
</dbReference>